<reference evidence="1 2" key="1">
    <citation type="submission" date="2020-05" db="EMBL/GenBank/DDBJ databases">
        <title>Whole genome shotgun sequence of Streptomyces fulvorobeus NBRC 15897.</title>
        <authorList>
            <person name="Komaki H."/>
            <person name="Tamura T."/>
        </authorList>
    </citation>
    <scope>NUCLEOTIDE SEQUENCE [LARGE SCALE GENOMIC DNA]</scope>
    <source>
        <strain evidence="1 2">NBRC 15897</strain>
    </source>
</reference>
<sequence length="210" mass="23417">MPSASEGVCFDAVYTVVWRPRWGAGPHVEESVRAHVHATAMRAVAAQPVVDLPAAQDQVNAALCLPHASPYYRLLSARAVLGLPAAAHDLLAQQQADEQRIRRLRFLKKNLYDRPDLVVLDQMERRATGALDEELVGELQRLARLINSCDRWWFPLLQQWELVGQGFKDPEKQKQALILLTESLTALNGGTLPEALIAPRREAAARRAHP</sequence>
<accession>A0A7J0CFU1</accession>
<keyword evidence="2" id="KW-1185">Reference proteome</keyword>
<comment type="caution">
    <text evidence="1">The sequence shown here is derived from an EMBL/GenBank/DDBJ whole genome shotgun (WGS) entry which is preliminary data.</text>
</comment>
<proteinExistence type="predicted"/>
<protein>
    <submittedName>
        <fullName evidence="1">Uncharacterized protein</fullName>
    </submittedName>
</protein>
<dbReference type="EMBL" id="BLWC01000001">
    <property type="protein sequence ID" value="GFN01352.1"/>
    <property type="molecule type" value="Genomic_DNA"/>
</dbReference>
<evidence type="ECO:0000313" key="1">
    <source>
        <dbReference type="EMBL" id="GFN01352.1"/>
    </source>
</evidence>
<dbReference type="Proteomes" id="UP000498980">
    <property type="component" value="Unassembled WGS sequence"/>
</dbReference>
<evidence type="ECO:0000313" key="2">
    <source>
        <dbReference type="Proteomes" id="UP000498980"/>
    </source>
</evidence>
<organism evidence="1 2">
    <name type="scientific">Streptomyces fulvorobeus</name>
    <dbReference type="NCBI Taxonomy" id="284028"/>
    <lineage>
        <taxon>Bacteria</taxon>
        <taxon>Bacillati</taxon>
        <taxon>Actinomycetota</taxon>
        <taxon>Actinomycetes</taxon>
        <taxon>Kitasatosporales</taxon>
        <taxon>Streptomycetaceae</taxon>
        <taxon>Streptomyces</taxon>
    </lineage>
</organism>
<name>A0A7J0CFU1_9ACTN</name>
<dbReference type="AlphaFoldDB" id="A0A7J0CFU1"/>
<gene>
    <name evidence="1" type="ORF">Sfulv_61620</name>
</gene>